<evidence type="ECO:0000313" key="2">
    <source>
        <dbReference type="Proteomes" id="UP001057522"/>
    </source>
</evidence>
<evidence type="ECO:0000313" key="1">
    <source>
        <dbReference type="EMBL" id="MCL9818586.1"/>
    </source>
</evidence>
<gene>
    <name evidence="1" type="ORF">NCR95_00105</name>
</gene>
<sequence length="227" mass="25808">MLKILLSLLCVLNLYAQSPKWLDSGLKIVSSFGIQDYKEGYGLIINEGLIITSASLVYRESKAKDILLYDSQSPSYVVACLSHAEILALDSNLDLAILKPQKFTDIYCNILPEPNLRALNFREKSFDIFNNSYLKTLDNSLKIEYFYEQEWSNFATEQTILGAIKNLPQDKNEEMLGMPLFAEEKFAGIMQEKGSVLGGQEILKFICKIHQTTSILDSYLDDKKYCQ</sequence>
<accession>A0ABT0TRP4</accession>
<proteinExistence type="predicted"/>
<dbReference type="Proteomes" id="UP001057522">
    <property type="component" value="Unassembled WGS sequence"/>
</dbReference>
<keyword evidence="2" id="KW-1185">Reference proteome</keyword>
<dbReference type="EMBL" id="JAMOKX010000001">
    <property type="protein sequence ID" value="MCL9818586.1"/>
    <property type="molecule type" value="Genomic_DNA"/>
</dbReference>
<name>A0ABT0TRP4_9HELI</name>
<reference evidence="1" key="1">
    <citation type="submission" date="2022-06" db="EMBL/GenBank/DDBJ databases">
        <title>Helicobacter colisuis sp. nov.</title>
        <authorList>
            <person name="Papic B."/>
            <person name="Gruntar I."/>
        </authorList>
    </citation>
    <scope>NUCLEOTIDE SEQUENCE</scope>
    <source>
        <strain evidence="1">11154-15</strain>
    </source>
</reference>
<dbReference type="RefSeq" id="WP_250603077.1">
    <property type="nucleotide sequence ID" value="NZ_JAMOKX010000001.1"/>
</dbReference>
<comment type="caution">
    <text evidence="1">The sequence shown here is derived from an EMBL/GenBank/DDBJ whole genome shotgun (WGS) entry which is preliminary data.</text>
</comment>
<protein>
    <recommendedName>
        <fullName evidence="3">Periplasmic protein</fullName>
    </recommendedName>
</protein>
<evidence type="ECO:0008006" key="3">
    <source>
        <dbReference type="Google" id="ProtNLM"/>
    </source>
</evidence>
<organism evidence="1 2">
    <name type="scientific">Helicobacter colisuis</name>
    <dbReference type="NCBI Taxonomy" id="2949739"/>
    <lineage>
        <taxon>Bacteria</taxon>
        <taxon>Pseudomonadati</taxon>
        <taxon>Campylobacterota</taxon>
        <taxon>Epsilonproteobacteria</taxon>
        <taxon>Campylobacterales</taxon>
        <taxon>Helicobacteraceae</taxon>
        <taxon>Helicobacter</taxon>
    </lineage>
</organism>